<dbReference type="KEGG" id="dvv:114329184"/>
<dbReference type="Gene3D" id="3.50.50.60">
    <property type="entry name" value="FAD/NAD(P)-binding domain"/>
    <property type="match status" value="1"/>
</dbReference>
<dbReference type="RefSeq" id="XP_028134009.1">
    <property type="nucleotide sequence ID" value="XM_028278208.1"/>
</dbReference>
<protein>
    <submittedName>
        <fullName evidence="1 2">Oxidative stress-induced growth inhibitor 2-like</fullName>
    </submittedName>
</protein>
<organism evidence="1">
    <name type="scientific">Diabrotica virgifera virgifera</name>
    <name type="common">western corn rootworm</name>
    <dbReference type="NCBI Taxonomy" id="50390"/>
    <lineage>
        <taxon>Eukaryota</taxon>
        <taxon>Metazoa</taxon>
        <taxon>Ecdysozoa</taxon>
        <taxon>Arthropoda</taxon>
        <taxon>Hexapoda</taxon>
        <taxon>Insecta</taxon>
        <taxon>Pterygota</taxon>
        <taxon>Neoptera</taxon>
        <taxon>Endopterygota</taxon>
        <taxon>Coleoptera</taxon>
        <taxon>Polyphaga</taxon>
        <taxon>Cucujiformia</taxon>
        <taxon>Chrysomeloidea</taxon>
        <taxon>Chrysomelidae</taxon>
        <taxon>Galerucinae</taxon>
        <taxon>Diabroticina</taxon>
        <taxon>Diabroticites</taxon>
        <taxon>Diabrotica</taxon>
    </lineage>
</organism>
<dbReference type="PANTHER" id="PTHR15192">
    <property type="entry name" value="PROTEIN CBG05349"/>
    <property type="match status" value="1"/>
</dbReference>
<proteinExistence type="predicted"/>
<evidence type="ECO:0000313" key="2">
    <source>
        <dbReference type="RefSeq" id="XP_028134010.1"/>
    </source>
</evidence>
<dbReference type="AlphaFoldDB" id="A0A6P7FDB3"/>
<dbReference type="RefSeq" id="XP_028134010.1">
    <property type="nucleotide sequence ID" value="XM_028278209.1"/>
</dbReference>
<reference evidence="1 2" key="1">
    <citation type="submission" date="2025-04" db="UniProtKB">
        <authorList>
            <consortium name="RefSeq"/>
        </authorList>
    </citation>
    <scope>IDENTIFICATION</scope>
    <source>
        <tissue evidence="1 2">Whole insect</tissue>
    </source>
</reference>
<dbReference type="SUPFAM" id="SSF51905">
    <property type="entry name" value="FAD/NAD(P)-binding domain"/>
    <property type="match status" value="1"/>
</dbReference>
<evidence type="ECO:0000313" key="1">
    <source>
        <dbReference type="RefSeq" id="XP_028134009.1"/>
    </source>
</evidence>
<dbReference type="InterPro" id="IPR029731">
    <property type="entry name" value="OSGIN1/2"/>
</dbReference>
<dbReference type="PANTHER" id="PTHR15192:SF8">
    <property type="entry name" value="FAD_NAD(P)-BINDING DOMAIN-CONTAINING PROTEIN"/>
    <property type="match status" value="1"/>
</dbReference>
<dbReference type="InterPro" id="IPR036188">
    <property type="entry name" value="FAD/NAD-bd_sf"/>
</dbReference>
<accession>A0A6P7FDB3</accession>
<sequence length="579" mass="64986">MKSGNQSNIIYKEVVIVGNGPSGIVLSFILSGNIPYITSDDHPDEMLSARLSSSVGECLLQQDLEFLAQGIEGRSTNQVSLLVDSLLHPYADMGWDLEPLLEFKRAGKKIEHIVLGKGPPGGSWHSMDPQILTLSLGSWMALPGLPFNSGDSGEKRAFACDVAKYYVQYTEQMGLTENFHNYVSVNSVEQIEHEQPYIVEKRLRKKGYWTSRIGKELKETLEACIEREFEENCTDEHRCWISNAIDCLMLKNRKKIRCKRPRDQDAIIIPRKNDKRRSISFCCDTNDYNNCDSFYSTSLNERFLRNSFSLDLKSVPSYNSAICDKETNWIVNAVDSNTGEKLTYACKYLVLANGGSDLPNRLEVSMVKKDPEWILYDLRSLEKNLDSYLANVKEDVAPVLVIGAGLSAADAIIAARGRNVPVIHVFRQKSPELSRHLQENLYPEYHKVHQMMLDGGSTHSYYTAYPEYTLSDFDAASRTVILTSKDGVLSKLHVSFAVILIGSRPDLSFLPEHINLGVQKNLPLDCKTNPADVNRLTHSVNGCENLFVIGPLAGDNFVRFLPGGAVAVTSELYRRKYCT</sequence>
<dbReference type="OrthoDB" id="412005at2759"/>
<name>A0A6P7FDB3_DIAVI</name>
<gene>
    <name evidence="1 2" type="primary">LOC114329184</name>
</gene>